<dbReference type="InterPro" id="IPR028998">
    <property type="entry name" value="RimP_C"/>
</dbReference>
<dbReference type="NCBIfam" id="NF000927">
    <property type="entry name" value="PRK00092.1-1"/>
    <property type="match status" value="1"/>
</dbReference>
<comment type="function">
    <text evidence="3">Required for maturation of 30S ribosomal subunits.</text>
</comment>
<sequence>MRSAPEKLKSLVRAEVELLGYELIGLELTGQGKGGALLRVYIDHVDGINLDDCVQVSHQISGVLDVEDPIKEPYQLEVSSPGLDRPLFERDHFERFQGSKVRVKTHAKIEGRHRFTGVLRGVAEDQVLIEEDGTLHRIAIDLIDSARLIPEL</sequence>
<evidence type="ECO:0000256" key="2">
    <source>
        <dbReference type="ARBA" id="ARBA00022517"/>
    </source>
</evidence>
<evidence type="ECO:0000313" key="6">
    <source>
        <dbReference type="EMBL" id="MBT2989345.1"/>
    </source>
</evidence>
<dbReference type="PANTHER" id="PTHR33867">
    <property type="entry name" value="RIBOSOME MATURATION FACTOR RIMP"/>
    <property type="match status" value="1"/>
</dbReference>
<dbReference type="GO" id="GO:0005829">
    <property type="term" value="C:cytosol"/>
    <property type="evidence" value="ECO:0007669"/>
    <property type="project" value="TreeGrafter"/>
</dbReference>
<proteinExistence type="inferred from homology"/>
<dbReference type="InterPro" id="IPR036847">
    <property type="entry name" value="RimP_C_sf"/>
</dbReference>
<feature type="domain" description="Ribosome maturation factor RimP C-terminal" evidence="5">
    <location>
        <begin position="87"/>
        <end position="151"/>
    </location>
</feature>
<dbReference type="GO" id="GO:0000028">
    <property type="term" value="P:ribosomal small subunit assembly"/>
    <property type="evidence" value="ECO:0007669"/>
    <property type="project" value="TreeGrafter"/>
</dbReference>
<dbReference type="AlphaFoldDB" id="A0A944QUW4"/>
<dbReference type="InterPro" id="IPR035956">
    <property type="entry name" value="RimP_N_sf"/>
</dbReference>
<organism evidence="6 7">
    <name type="scientific">Candidatus Thiodiazotropha taylori</name>
    <dbReference type="NCBI Taxonomy" id="2792791"/>
    <lineage>
        <taxon>Bacteria</taxon>
        <taxon>Pseudomonadati</taxon>
        <taxon>Pseudomonadota</taxon>
        <taxon>Gammaproteobacteria</taxon>
        <taxon>Chromatiales</taxon>
        <taxon>Sedimenticolaceae</taxon>
        <taxon>Candidatus Thiodiazotropha</taxon>
    </lineage>
</organism>
<dbReference type="SUPFAM" id="SSF74942">
    <property type="entry name" value="YhbC-like, C-terminal domain"/>
    <property type="match status" value="1"/>
</dbReference>
<dbReference type="InterPro" id="IPR003728">
    <property type="entry name" value="Ribosome_maturation_RimP"/>
</dbReference>
<evidence type="ECO:0000313" key="7">
    <source>
        <dbReference type="Proteomes" id="UP000770889"/>
    </source>
</evidence>
<dbReference type="Gene3D" id="2.30.30.180">
    <property type="entry name" value="Ribosome maturation factor RimP, C-terminal domain"/>
    <property type="match status" value="1"/>
</dbReference>
<evidence type="ECO:0000256" key="3">
    <source>
        <dbReference type="HAMAP-Rule" id="MF_01077"/>
    </source>
</evidence>
<dbReference type="Pfam" id="PF02576">
    <property type="entry name" value="RimP_N"/>
    <property type="match status" value="1"/>
</dbReference>
<dbReference type="Proteomes" id="UP000770889">
    <property type="component" value="Unassembled WGS sequence"/>
</dbReference>
<dbReference type="InterPro" id="IPR028989">
    <property type="entry name" value="RimP_N"/>
</dbReference>
<dbReference type="Gene3D" id="3.30.300.70">
    <property type="entry name" value="RimP-like superfamily, N-terminal"/>
    <property type="match status" value="1"/>
</dbReference>
<dbReference type="SUPFAM" id="SSF75420">
    <property type="entry name" value="YhbC-like, N-terminal domain"/>
    <property type="match status" value="1"/>
</dbReference>
<dbReference type="PANTHER" id="PTHR33867:SF1">
    <property type="entry name" value="RIBOSOME MATURATION FACTOR RIMP"/>
    <property type="match status" value="1"/>
</dbReference>
<protein>
    <recommendedName>
        <fullName evidence="3">Ribosome maturation factor RimP</fullName>
    </recommendedName>
</protein>
<comment type="subcellular location">
    <subcellularLocation>
        <location evidence="3">Cytoplasm</location>
    </subcellularLocation>
</comment>
<comment type="similarity">
    <text evidence="3">Belongs to the RimP family.</text>
</comment>
<feature type="domain" description="Ribosome maturation factor RimP N-terminal" evidence="4">
    <location>
        <begin position="12"/>
        <end position="84"/>
    </location>
</feature>
<reference evidence="6 7" key="1">
    <citation type="submission" date="2021-05" db="EMBL/GenBank/DDBJ databases">
        <title>Genetic and Functional Diversity in Clade A Lucinid endosymbionts from the Bahamas.</title>
        <authorList>
            <person name="Giani N.M."/>
            <person name="Engel A.S."/>
            <person name="Campbell B.J."/>
        </authorList>
    </citation>
    <scope>NUCLEOTIDE SEQUENCE [LARGE SCALE GENOMIC DNA]</scope>
    <source>
        <strain evidence="6">LUC16012Gg_MoonRockCtena</strain>
    </source>
</reference>
<dbReference type="FunFam" id="3.30.300.70:FF:000001">
    <property type="entry name" value="Ribosome maturation factor RimP"/>
    <property type="match status" value="1"/>
</dbReference>
<keyword evidence="2 3" id="KW-0690">Ribosome biogenesis</keyword>
<dbReference type="CDD" id="cd01734">
    <property type="entry name" value="YlxS_C"/>
    <property type="match status" value="1"/>
</dbReference>
<evidence type="ECO:0000256" key="1">
    <source>
        <dbReference type="ARBA" id="ARBA00022490"/>
    </source>
</evidence>
<evidence type="ECO:0000259" key="5">
    <source>
        <dbReference type="Pfam" id="PF17384"/>
    </source>
</evidence>
<gene>
    <name evidence="3 6" type="primary">rimP</name>
    <name evidence="6" type="ORF">KME65_10305</name>
</gene>
<dbReference type="EMBL" id="JAHHGM010000008">
    <property type="protein sequence ID" value="MBT2989345.1"/>
    <property type="molecule type" value="Genomic_DNA"/>
</dbReference>
<dbReference type="GO" id="GO:0006412">
    <property type="term" value="P:translation"/>
    <property type="evidence" value="ECO:0007669"/>
    <property type="project" value="TreeGrafter"/>
</dbReference>
<keyword evidence="1 3" id="KW-0963">Cytoplasm</keyword>
<dbReference type="HAMAP" id="MF_01077">
    <property type="entry name" value="RimP"/>
    <property type="match status" value="1"/>
</dbReference>
<accession>A0A944QUW4</accession>
<name>A0A944QUW4_9GAMM</name>
<evidence type="ECO:0000259" key="4">
    <source>
        <dbReference type="Pfam" id="PF02576"/>
    </source>
</evidence>
<comment type="caution">
    <text evidence="6">The sequence shown here is derived from an EMBL/GenBank/DDBJ whole genome shotgun (WGS) entry which is preliminary data.</text>
</comment>
<dbReference type="Pfam" id="PF17384">
    <property type="entry name" value="DUF150_C"/>
    <property type="match status" value="1"/>
</dbReference>